<dbReference type="InterPro" id="IPR027417">
    <property type="entry name" value="P-loop_NTPase"/>
</dbReference>
<evidence type="ECO:0000256" key="5">
    <source>
        <dbReference type="ARBA" id="ARBA00023134"/>
    </source>
</evidence>
<keyword evidence="2" id="KW-0449">Lipoprotein</keyword>
<dbReference type="KEGG" id="apro:F751_5362"/>
<dbReference type="GO" id="GO:0046872">
    <property type="term" value="F:metal ion binding"/>
    <property type="evidence" value="ECO:0007669"/>
    <property type="project" value="UniProtKB-KW"/>
</dbReference>
<dbReference type="GO" id="GO:0005794">
    <property type="term" value="C:Golgi apparatus"/>
    <property type="evidence" value="ECO:0007669"/>
    <property type="project" value="TreeGrafter"/>
</dbReference>
<comment type="similarity">
    <text evidence="1">Belongs to the small GTPase superfamily. Arf family.</text>
</comment>
<evidence type="ECO:0000256" key="4">
    <source>
        <dbReference type="ARBA" id="ARBA00022892"/>
    </source>
</evidence>
<dbReference type="AlphaFoldDB" id="A0A087SRU5"/>
<evidence type="ECO:0000256" key="6">
    <source>
        <dbReference type="PIRSR" id="PIRSR606689-1"/>
    </source>
</evidence>
<dbReference type="Pfam" id="PF00025">
    <property type="entry name" value="Arf"/>
    <property type="match status" value="1"/>
</dbReference>
<dbReference type="Gene3D" id="3.40.50.300">
    <property type="entry name" value="P-loop containing nucleotide triphosphate hydrolases"/>
    <property type="match status" value="1"/>
</dbReference>
<dbReference type="SUPFAM" id="SSF52540">
    <property type="entry name" value="P-loop containing nucleoside triphosphate hydrolases"/>
    <property type="match status" value="1"/>
</dbReference>
<dbReference type="GO" id="GO:0003924">
    <property type="term" value="F:GTPase activity"/>
    <property type="evidence" value="ECO:0007669"/>
    <property type="project" value="InterPro"/>
</dbReference>
<feature type="binding site" evidence="6">
    <location>
        <begin position="25"/>
        <end position="32"/>
    </location>
    <ligand>
        <name>GTP</name>
        <dbReference type="ChEBI" id="CHEBI:37565"/>
    </ligand>
</feature>
<evidence type="ECO:0000256" key="3">
    <source>
        <dbReference type="ARBA" id="ARBA00022741"/>
    </source>
</evidence>
<organism evidence="9 11">
    <name type="scientific">Auxenochlorella protothecoides</name>
    <name type="common">Green microalga</name>
    <name type="synonym">Chlorella protothecoides</name>
    <dbReference type="NCBI Taxonomy" id="3075"/>
    <lineage>
        <taxon>Eukaryota</taxon>
        <taxon>Viridiplantae</taxon>
        <taxon>Chlorophyta</taxon>
        <taxon>core chlorophytes</taxon>
        <taxon>Trebouxiophyceae</taxon>
        <taxon>Chlorellales</taxon>
        <taxon>Chlorellaceae</taxon>
        <taxon>Auxenochlorella</taxon>
    </lineage>
</organism>
<dbReference type="eggNOG" id="KOG0076">
    <property type="taxonomic scope" value="Eukaryota"/>
</dbReference>
<evidence type="ECO:0000313" key="8">
    <source>
        <dbReference type="EMBL" id="JAT73746.1"/>
    </source>
</evidence>
<reference evidence="8" key="2">
    <citation type="submission" date="2015-08" db="EMBL/GenBank/DDBJ databases">
        <authorList>
            <person name="Babu N.S."/>
            <person name="Beckwith C.J."/>
            <person name="Beseler K.G."/>
            <person name="Brison A."/>
            <person name="Carone J.V."/>
            <person name="Caskin T.P."/>
            <person name="Diamond M."/>
            <person name="Durham M.E."/>
            <person name="Foxe J.M."/>
            <person name="Go M."/>
            <person name="Henderson B.A."/>
            <person name="Jones I.B."/>
            <person name="McGettigan J.A."/>
            <person name="Micheletti S.J."/>
            <person name="Nasrallah M.E."/>
            <person name="Ortiz D."/>
            <person name="Piller C.R."/>
            <person name="Privatt S.R."/>
            <person name="Schneider S.L."/>
            <person name="Sharp S."/>
            <person name="Smith T.C."/>
            <person name="Stanton J.D."/>
            <person name="Ullery H.E."/>
            <person name="Wilson R.J."/>
            <person name="Serrano M.G."/>
            <person name="Buck G."/>
            <person name="Lee V."/>
            <person name="Wang Y."/>
            <person name="Carvalho R."/>
            <person name="Voegtly L."/>
            <person name="Shi R."/>
            <person name="Duckworth R."/>
            <person name="Johnson A."/>
            <person name="Loviza R."/>
            <person name="Walstead R."/>
            <person name="Shah Z."/>
            <person name="Kiflezghi M."/>
            <person name="Wade K."/>
            <person name="Ball S.L."/>
            <person name="Bradley K.W."/>
            <person name="Asai D.J."/>
            <person name="Bowman C.A."/>
            <person name="Russell D.A."/>
            <person name="Pope W.H."/>
            <person name="Jacobs-Sera D."/>
            <person name="Hendrix R.W."/>
            <person name="Hatfull G.F."/>
        </authorList>
    </citation>
    <scope>NUCLEOTIDE SEQUENCE</scope>
</reference>
<evidence type="ECO:0000256" key="1">
    <source>
        <dbReference type="ARBA" id="ARBA00010290"/>
    </source>
</evidence>
<dbReference type="RefSeq" id="XP_011401464.1">
    <property type="nucleotide sequence ID" value="XM_011403162.1"/>
</dbReference>
<evidence type="ECO:0000313" key="11">
    <source>
        <dbReference type="Proteomes" id="UP000028924"/>
    </source>
</evidence>
<dbReference type="GO" id="GO:0043001">
    <property type="term" value="P:Golgi to plasma membrane protein transport"/>
    <property type="evidence" value="ECO:0007669"/>
    <property type="project" value="TreeGrafter"/>
</dbReference>
<dbReference type="GO" id="GO:0034067">
    <property type="term" value="P:protein localization to Golgi apparatus"/>
    <property type="evidence" value="ECO:0007669"/>
    <property type="project" value="TreeGrafter"/>
</dbReference>
<keyword evidence="4" id="KW-0931">ER-Golgi transport</keyword>
<feature type="binding site" evidence="7">
    <location>
        <position position="32"/>
    </location>
    <ligand>
        <name>Mg(2+)</name>
        <dbReference type="ChEBI" id="CHEBI:18420"/>
    </ligand>
</feature>
<dbReference type="GO" id="GO:0006886">
    <property type="term" value="P:intracellular protein transport"/>
    <property type="evidence" value="ECO:0007669"/>
    <property type="project" value="TreeGrafter"/>
</dbReference>
<sequence length="200" mass="20845">MAYSLISGFYDWWTHREPVRLLLIGIDDAGKTSVLEALKAACDPSAGSVAPAAIQPTVGLNIGSLDLAGSPVTVWDLGGAPGLRRIWTEYYGEAHAVVMVVDASTPSRFQESKHALDSALGTQELFDAPLLLLVHKQDANGACSPEEVAAALGVHAGGEGRLCHVAGTATNDPMGVKNAFSWAVKVSLTGPRATLLASRG</sequence>
<dbReference type="EMBL" id="GDKF01004876">
    <property type="protein sequence ID" value="JAT73746.1"/>
    <property type="molecule type" value="Transcribed_RNA"/>
</dbReference>
<dbReference type="SMART" id="SM00178">
    <property type="entry name" value="SAR"/>
    <property type="match status" value="1"/>
</dbReference>
<reference evidence="10" key="5">
    <citation type="submission" date="2018-11" db="EMBL/GenBank/DDBJ databases">
        <title>Characterization of plant carbon substrate utilization by Auxenochlorella protothecoides.</title>
        <authorList>
            <person name="Vogler B.W."/>
            <person name="Starkenburg S.R."/>
            <person name="Sudasinghe N."/>
            <person name="Schambach J.Y."/>
            <person name="Rollin J.A."/>
            <person name="Pattathil S."/>
            <person name="Barry A.N."/>
        </authorList>
    </citation>
    <scope>NUCLEOTIDE SEQUENCE [LARGE SCALE GENOMIC DNA]</scope>
    <source>
        <strain evidence="10">UTEX 25</strain>
    </source>
</reference>
<evidence type="ECO:0000313" key="12">
    <source>
        <dbReference type="Proteomes" id="UP000279271"/>
    </source>
</evidence>
<keyword evidence="4" id="KW-0813">Transport</keyword>
<dbReference type="InterPro" id="IPR024156">
    <property type="entry name" value="Small_GTPase_ARF"/>
</dbReference>
<dbReference type="PANTHER" id="PTHR45909:SF1">
    <property type="entry name" value="ADP-RIBOSYLATION FACTOR-RELATED PROTEIN 1"/>
    <property type="match status" value="1"/>
</dbReference>
<dbReference type="PANTHER" id="PTHR45909">
    <property type="entry name" value="ADP-RIBOSYLATION FACTOR-RELATED PROTEIN 1"/>
    <property type="match status" value="1"/>
</dbReference>
<reference evidence="9 11" key="1">
    <citation type="journal article" date="2014" name="BMC Genomics">
        <title>Oil accumulation mechanisms of the oleaginous microalga Chlorella protothecoides revealed through its genome, transcriptomes, and proteomes.</title>
        <authorList>
            <person name="Gao C."/>
            <person name="Wang Y."/>
            <person name="Shen Y."/>
            <person name="Yan D."/>
            <person name="He X."/>
            <person name="Dai J."/>
            <person name="Wu Q."/>
        </authorList>
    </citation>
    <scope>NUCLEOTIDE SEQUENCE [LARGE SCALE GENOMIC DNA]</scope>
    <source>
        <strain evidence="9 11">0710</strain>
    </source>
</reference>
<evidence type="ECO:0000256" key="7">
    <source>
        <dbReference type="PIRSR" id="PIRSR606689-2"/>
    </source>
</evidence>
<dbReference type="SMART" id="SM00177">
    <property type="entry name" value="ARF"/>
    <property type="match status" value="1"/>
</dbReference>
<feature type="binding site" evidence="6">
    <location>
        <position position="79"/>
    </location>
    <ligand>
        <name>GTP</name>
        <dbReference type="ChEBI" id="CHEBI:37565"/>
    </ligand>
</feature>
<dbReference type="PROSITE" id="PS51417">
    <property type="entry name" value="ARF"/>
    <property type="match status" value="1"/>
</dbReference>
<feature type="binding site" evidence="7">
    <location>
        <position position="57"/>
    </location>
    <ligand>
        <name>Mg(2+)</name>
        <dbReference type="ChEBI" id="CHEBI:18420"/>
    </ligand>
</feature>
<dbReference type="STRING" id="3075.A0A087SRU5"/>
<dbReference type="OrthoDB" id="414781at2759"/>
<evidence type="ECO:0000313" key="10">
    <source>
        <dbReference type="EMBL" id="RMZ53335.1"/>
    </source>
</evidence>
<dbReference type="Proteomes" id="UP000279271">
    <property type="component" value="Unassembled WGS sequence"/>
</dbReference>
<keyword evidence="3 6" id="KW-0547">Nucleotide-binding</keyword>
<protein>
    <submittedName>
        <fullName evidence="9">ADP-ribosylation factor-related protein 1</fullName>
    </submittedName>
</protein>
<evidence type="ECO:0000313" key="9">
    <source>
        <dbReference type="EMBL" id="KFM28449.1"/>
    </source>
</evidence>
<reference evidence="10" key="4">
    <citation type="submission" date="2018-10" db="EMBL/GenBank/DDBJ databases">
        <authorList>
            <person name="Hovde B."/>
            <person name="Zhang X."/>
        </authorList>
    </citation>
    <scope>NUCLEOTIDE SEQUENCE [LARGE SCALE GENOMIC DNA]</scope>
    <source>
        <strain evidence="10">UTEX 25</strain>
    </source>
</reference>
<dbReference type="Proteomes" id="UP000028924">
    <property type="component" value="Unassembled WGS sequence"/>
</dbReference>
<keyword evidence="7" id="KW-0460">Magnesium</keyword>
<keyword evidence="5 6" id="KW-0342">GTP-binding</keyword>
<proteinExistence type="inferred from homology"/>
<dbReference type="EMBL" id="QOKY01000198">
    <property type="protein sequence ID" value="RMZ53335.1"/>
    <property type="molecule type" value="Genomic_DNA"/>
</dbReference>
<reference evidence="12" key="3">
    <citation type="journal article" date="2018" name="Algal Res.">
        <title>Characterization of plant carbon substrate utilization by Auxenochlorella protothecoides.</title>
        <authorList>
            <person name="Vogler B.W."/>
            <person name="Starkenburg S.R."/>
            <person name="Sudasinghe N."/>
            <person name="Schambach J.Y."/>
            <person name="Rollin J.A."/>
            <person name="Pattathil S."/>
            <person name="Barry A.N."/>
        </authorList>
    </citation>
    <scope>NUCLEOTIDE SEQUENCE [LARGE SCALE GENOMIC DNA]</scope>
    <source>
        <strain evidence="12">UTEX 25</strain>
    </source>
</reference>
<evidence type="ECO:0000256" key="2">
    <source>
        <dbReference type="ARBA" id="ARBA00022707"/>
    </source>
</evidence>
<dbReference type="InterPro" id="IPR006689">
    <property type="entry name" value="Small_GTPase_ARF/SAR"/>
</dbReference>
<dbReference type="GeneID" id="23616753"/>
<keyword evidence="11" id="KW-1185">Reference proteome</keyword>
<keyword evidence="2" id="KW-0519">Myristate</keyword>
<dbReference type="GO" id="GO:0005525">
    <property type="term" value="F:GTP binding"/>
    <property type="evidence" value="ECO:0007669"/>
    <property type="project" value="UniProtKB-KW"/>
</dbReference>
<accession>A0A087SRU5</accession>
<name>A0A087SRU5_AUXPR</name>
<gene>
    <name evidence="10" type="ORF">APUTEX25_004823</name>
    <name evidence="9" type="ORF">F751_5362</name>
    <name evidence="8" type="ORF">g.4068</name>
</gene>
<keyword evidence="7" id="KW-0479">Metal-binding</keyword>
<dbReference type="EMBL" id="KL662168">
    <property type="protein sequence ID" value="KFM28449.1"/>
    <property type="molecule type" value="Genomic_DNA"/>
</dbReference>